<dbReference type="AlphaFoldDB" id="A0A8H3BKL3"/>
<reference evidence="7" key="1">
    <citation type="submission" date="2021-01" db="EMBL/GenBank/DDBJ databases">
        <authorList>
            <person name="Kaushik A."/>
        </authorList>
    </citation>
    <scope>NUCLEOTIDE SEQUENCE</scope>
    <source>
        <strain evidence="7">Type strain: AG8-Rh-89/</strain>
    </source>
</reference>
<evidence type="ECO:0000256" key="6">
    <source>
        <dbReference type="SAM" id="Phobius"/>
    </source>
</evidence>
<protein>
    <recommendedName>
        <fullName evidence="9">Outer spore wall protein RRT8</fullName>
    </recommendedName>
</protein>
<organism evidence="7 8">
    <name type="scientific">Rhizoctonia solani</name>
    <dbReference type="NCBI Taxonomy" id="456999"/>
    <lineage>
        <taxon>Eukaryota</taxon>
        <taxon>Fungi</taxon>
        <taxon>Dikarya</taxon>
        <taxon>Basidiomycota</taxon>
        <taxon>Agaricomycotina</taxon>
        <taxon>Agaricomycetes</taxon>
        <taxon>Cantharellales</taxon>
        <taxon>Ceratobasidiaceae</taxon>
        <taxon>Rhizoctonia</taxon>
    </lineage>
</organism>
<dbReference type="InterPro" id="IPR059112">
    <property type="entry name" value="CysZ/EI24"/>
</dbReference>
<feature type="transmembrane region" description="Helical" evidence="6">
    <location>
        <begin position="90"/>
        <end position="111"/>
    </location>
</feature>
<evidence type="ECO:0000313" key="8">
    <source>
        <dbReference type="Proteomes" id="UP000663850"/>
    </source>
</evidence>
<comment type="caution">
    <text evidence="7">The sequence shown here is derived from an EMBL/GenBank/DDBJ whole genome shotgun (WGS) entry which is preliminary data.</text>
</comment>
<proteinExistence type="predicted"/>
<name>A0A8H3BKL3_9AGAM</name>
<keyword evidence="3 6" id="KW-1133">Transmembrane helix</keyword>
<evidence type="ECO:0000313" key="7">
    <source>
        <dbReference type="EMBL" id="CAE6458270.1"/>
    </source>
</evidence>
<comment type="subcellular location">
    <subcellularLocation>
        <location evidence="1">Membrane</location>
        <topology evidence="1">Multi-pass membrane protein</topology>
    </subcellularLocation>
</comment>
<evidence type="ECO:0008006" key="9">
    <source>
        <dbReference type="Google" id="ProtNLM"/>
    </source>
</evidence>
<dbReference type="Proteomes" id="UP000663850">
    <property type="component" value="Unassembled WGS sequence"/>
</dbReference>
<dbReference type="EMBL" id="CAJMWZ010002573">
    <property type="protein sequence ID" value="CAE6458270.1"/>
    <property type="molecule type" value="Genomic_DNA"/>
</dbReference>
<feature type="region of interest" description="Disordered" evidence="5">
    <location>
        <begin position="263"/>
        <end position="291"/>
    </location>
</feature>
<dbReference type="InterPro" id="IPR052786">
    <property type="entry name" value="Spore_wall_assembly"/>
</dbReference>
<dbReference type="PANTHER" id="PTHR34292">
    <property type="entry name" value="OUTER SPORE WALL PROTEIN LDS1"/>
    <property type="match status" value="1"/>
</dbReference>
<evidence type="ECO:0000256" key="5">
    <source>
        <dbReference type="SAM" id="MobiDB-lite"/>
    </source>
</evidence>
<dbReference type="OrthoDB" id="10264538at2759"/>
<feature type="transmembrane region" description="Helical" evidence="6">
    <location>
        <begin position="168"/>
        <end position="191"/>
    </location>
</feature>
<feature type="transmembrane region" description="Helical" evidence="6">
    <location>
        <begin position="57"/>
        <end position="78"/>
    </location>
</feature>
<dbReference type="PANTHER" id="PTHR34292:SF2">
    <property type="entry name" value="OUTER SPORE WALL PROTEIN LDS1"/>
    <property type="match status" value="1"/>
</dbReference>
<evidence type="ECO:0000256" key="1">
    <source>
        <dbReference type="ARBA" id="ARBA00004141"/>
    </source>
</evidence>
<evidence type="ECO:0000256" key="3">
    <source>
        <dbReference type="ARBA" id="ARBA00022989"/>
    </source>
</evidence>
<keyword evidence="4 6" id="KW-0472">Membrane</keyword>
<sequence length="291" mass="31691">MSETRHRGVVEIARSQVQAAANVSQEAVSSGAYVYPVKGIYYLLSHPRLYKPIAKPLGLSFLTNIGILIFLFTVTYLPQAAFMCIFNGPLGFITAVPLILGEAAAITNIVARTFFLGPALEDLFDETLLLQGQTALVSNGREVSTQSGSKALGRLLLKPLDRFSKDGIVRYILSIPLNFIPVVGTLFFLGYNGAKSGPGYHGRYFQLKKFTEDQRKRWISERRGAYTSFGFAALALNLIPFATLLFSCTSAVGAALWAADEEKGQGSRPDMSAVPEQDHMGDGDVKGLKEL</sequence>
<accession>A0A8H3BKL3</accession>
<evidence type="ECO:0000256" key="4">
    <source>
        <dbReference type="ARBA" id="ARBA00023136"/>
    </source>
</evidence>
<gene>
    <name evidence="7" type="ORF">RDB_LOCUS48621</name>
</gene>
<keyword evidence="2 6" id="KW-0812">Transmembrane</keyword>
<feature type="compositionally biased region" description="Basic and acidic residues" evidence="5">
    <location>
        <begin position="276"/>
        <end position="291"/>
    </location>
</feature>
<evidence type="ECO:0000256" key="2">
    <source>
        <dbReference type="ARBA" id="ARBA00022692"/>
    </source>
</evidence>
<dbReference type="Pfam" id="PF07264">
    <property type="entry name" value="EI24"/>
    <property type="match status" value="1"/>
</dbReference>